<name>A0ABN2QBA0_9ACTN</name>
<dbReference type="SMART" id="SM00554">
    <property type="entry name" value="FAS1"/>
    <property type="match status" value="1"/>
</dbReference>
<dbReference type="Gene3D" id="2.30.180.10">
    <property type="entry name" value="FAS1 domain"/>
    <property type="match status" value="1"/>
</dbReference>
<dbReference type="RefSeq" id="WP_344042066.1">
    <property type="nucleotide sequence ID" value="NZ_BAAAPB010000001.1"/>
</dbReference>
<proteinExistence type="predicted"/>
<dbReference type="InterPro" id="IPR036378">
    <property type="entry name" value="FAS1_dom_sf"/>
</dbReference>
<dbReference type="InterPro" id="IPR000782">
    <property type="entry name" value="FAS1_domain"/>
</dbReference>
<feature type="domain" description="FAS1" evidence="1">
    <location>
        <begin position="49"/>
        <end position="217"/>
    </location>
</feature>
<evidence type="ECO:0000259" key="1">
    <source>
        <dbReference type="PROSITE" id="PS50213"/>
    </source>
</evidence>
<dbReference type="EMBL" id="BAAAPB010000001">
    <property type="protein sequence ID" value="GAA1948783.1"/>
    <property type="molecule type" value="Genomic_DNA"/>
</dbReference>
<sequence length="222" mass="23582">MNHRHTHAHKARLGMVAAVTATLVGAGLGASLEANPAQAAGASGHGLGHRSLAQVLAADKGFDRNWSDFDILDKAVTTVLAAKPDSPVKVLTQGRTRLTAFIPTDRAFRRLVHDLTGRAPHTERGTFRAITRVADVDTIEAILLYHVVPGQTLPASKVVKLDGASVTTAGGGQITVRIHGANVRLVDQDPNARNARVVAVDINKGNRQIAHAINRVLRPIDL</sequence>
<evidence type="ECO:0000313" key="2">
    <source>
        <dbReference type="EMBL" id="GAA1948783.1"/>
    </source>
</evidence>
<dbReference type="Pfam" id="PF02469">
    <property type="entry name" value="Fasciclin"/>
    <property type="match status" value="1"/>
</dbReference>
<gene>
    <name evidence="2" type="ORF">GCM10009798_04970</name>
</gene>
<accession>A0ABN2QBA0</accession>
<evidence type="ECO:0000313" key="3">
    <source>
        <dbReference type="Proteomes" id="UP001500571"/>
    </source>
</evidence>
<dbReference type="Proteomes" id="UP001500571">
    <property type="component" value="Unassembled WGS sequence"/>
</dbReference>
<keyword evidence="3" id="KW-1185">Reference proteome</keyword>
<comment type="caution">
    <text evidence="2">The sequence shown here is derived from an EMBL/GenBank/DDBJ whole genome shotgun (WGS) entry which is preliminary data.</text>
</comment>
<reference evidence="2 3" key="1">
    <citation type="journal article" date="2019" name="Int. J. Syst. Evol. Microbiol.">
        <title>The Global Catalogue of Microorganisms (GCM) 10K type strain sequencing project: providing services to taxonomists for standard genome sequencing and annotation.</title>
        <authorList>
            <consortium name="The Broad Institute Genomics Platform"/>
            <consortium name="The Broad Institute Genome Sequencing Center for Infectious Disease"/>
            <person name="Wu L."/>
            <person name="Ma J."/>
        </authorList>
    </citation>
    <scope>NUCLEOTIDE SEQUENCE [LARGE SCALE GENOMIC DNA]</scope>
    <source>
        <strain evidence="2 3">JCM 15309</strain>
    </source>
</reference>
<protein>
    <recommendedName>
        <fullName evidence="1">FAS1 domain-containing protein</fullName>
    </recommendedName>
</protein>
<organism evidence="2 3">
    <name type="scientific">Nocardioides panacihumi</name>
    <dbReference type="NCBI Taxonomy" id="400774"/>
    <lineage>
        <taxon>Bacteria</taxon>
        <taxon>Bacillati</taxon>
        <taxon>Actinomycetota</taxon>
        <taxon>Actinomycetes</taxon>
        <taxon>Propionibacteriales</taxon>
        <taxon>Nocardioidaceae</taxon>
        <taxon>Nocardioides</taxon>
    </lineage>
</organism>
<dbReference type="PROSITE" id="PS50213">
    <property type="entry name" value="FAS1"/>
    <property type="match status" value="1"/>
</dbReference>
<dbReference type="SUPFAM" id="SSF82153">
    <property type="entry name" value="FAS1 domain"/>
    <property type="match status" value="1"/>
</dbReference>